<comment type="similarity">
    <text evidence="2 8">Belongs to the BioY family.</text>
</comment>
<keyword evidence="5 9" id="KW-0812">Transmembrane</keyword>
<dbReference type="AlphaFoldDB" id="G5JN83"/>
<dbReference type="RefSeq" id="WP_004225971.1">
    <property type="nucleotide sequence ID" value="NZ_AEUV02000002.1"/>
</dbReference>
<feature type="transmembrane region" description="Helical" evidence="9">
    <location>
        <begin position="79"/>
        <end position="98"/>
    </location>
</feature>
<evidence type="ECO:0000256" key="6">
    <source>
        <dbReference type="ARBA" id="ARBA00022989"/>
    </source>
</evidence>
<dbReference type="GO" id="GO:0015225">
    <property type="term" value="F:biotin transmembrane transporter activity"/>
    <property type="evidence" value="ECO:0007669"/>
    <property type="project" value="UniProtKB-UniRule"/>
</dbReference>
<dbReference type="PANTHER" id="PTHR34295:SF4">
    <property type="entry name" value="BIOTIN TRANSPORTER BIOY-RELATED"/>
    <property type="match status" value="1"/>
</dbReference>
<protein>
    <recommendedName>
        <fullName evidence="8">Biotin transporter</fullName>
    </recommendedName>
</protein>
<evidence type="ECO:0000256" key="4">
    <source>
        <dbReference type="ARBA" id="ARBA00022475"/>
    </source>
</evidence>
<dbReference type="eggNOG" id="COG1268">
    <property type="taxonomic scope" value="Bacteria"/>
</dbReference>
<evidence type="ECO:0000256" key="7">
    <source>
        <dbReference type="ARBA" id="ARBA00023136"/>
    </source>
</evidence>
<comment type="subcellular location">
    <subcellularLocation>
        <location evidence="1 8">Cell membrane</location>
        <topology evidence="1 8">Multi-pass membrane protein</topology>
    </subcellularLocation>
</comment>
<sequence length="179" mass="19111">MKTKDLASIAMMTTLLVVLSYVPGIPLGFIPVPIVLQNLGVMLAGCLLGGKKGSLSVCLLFLVGLAIPAFSGFTTTIQVLIGPTAGYVWTWLFVPLLLDCGLSHLRKITALTSFIVIWLTGVFFVDLLGGLYLAVYTGMSLFTAVVSSSLAFIPGDTLKVLVATLVFLRFHKISEGRKS</sequence>
<evidence type="ECO:0000256" key="2">
    <source>
        <dbReference type="ARBA" id="ARBA00010692"/>
    </source>
</evidence>
<dbReference type="Proteomes" id="UP000004322">
    <property type="component" value="Unassembled WGS sequence"/>
</dbReference>
<dbReference type="Pfam" id="PF02632">
    <property type="entry name" value="BioY"/>
    <property type="match status" value="1"/>
</dbReference>
<feature type="transmembrane region" description="Helical" evidence="9">
    <location>
        <begin position="55"/>
        <end position="73"/>
    </location>
</feature>
<evidence type="ECO:0000313" key="11">
    <source>
        <dbReference type="Proteomes" id="UP000004322"/>
    </source>
</evidence>
<comment type="caution">
    <text evidence="10">The sequence shown here is derived from an EMBL/GenBank/DDBJ whole genome shotgun (WGS) entry which is preliminary data.</text>
</comment>
<dbReference type="InterPro" id="IPR003784">
    <property type="entry name" value="BioY"/>
</dbReference>
<dbReference type="GO" id="GO:0005886">
    <property type="term" value="C:plasma membrane"/>
    <property type="evidence" value="ECO:0007669"/>
    <property type="project" value="UniProtKB-SubCell"/>
</dbReference>
<dbReference type="STRING" id="873449.STRCR_0120"/>
<evidence type="ECO:0000256" key="3">
    <source>
        <dbReference type="ARBA" id="ARBA00022448"/>
    </source>
</evidence>
<keyword evidence="7 8" id="KW-0472">Membrane</keyword>
<dbReference type="Gene3D" id="1.10.1760.20">
    <property type="match status" value="1"/>
</dbReference>
<accession>G5JN83</accession>
<keyword evidence="11" id="KW-1185">Reference proteome</keyword>
<reference evidence="10" key="1">
    <citation type="submission" date="2011-07" db="EMBL/GenBank/DDBJ databases">
        <authorList>
            <person name="Stanhope M.J."/>
            <person name="Durkin A.S."/>
            <person name="Hostetler J."/>
            <person name="Kim M."/>
            <person name="Radune D."/>
            <person name="Singh I."/>
            <person name="Town C.D."/>
        </authorList>
    </citation>
    <scope>NUCLEOTIDE SEQUENCE [LARGE SCALE GENOMIC DNA]</scope>
    <source>
        <strain evidence="10">HS-6</strain>
    </source>
</reference>
<keyword evidence="6 9" id="KW-1133">Transmembrane helix</keyword>
<keyword evidence="4 8" id="KW-1003">Cell membrane</keyword>
<feature type="transmembrane region" description="Helical" evidence="9">
    <location>
        <begin position="110"/>
        <end position="135"/>
    </location>
</feature>
<gene>
    <name evidence="10" type="ORF">STRCR_0120</name>
</gene>
<evidence type="ECO:0000256" key="5">
    <source>
        <dbReference type="ARBA" id="ARBA00022692"/>
    </source>
</evidence>
<evidence type="ECO:0000313" key="10">
    <source>
        <dbReference type="EMBL" id="EHI73687.1"/>
    </source>
</evidence>
<dbReference type="OrthoDB" id="9803495at2"/>
<keyword evidence="3 8" id="KW-0813">Transport</keyword>
<organism evidence="10 11">
    <name type="scientific">Streptococcus criceti HS-6</name>
    <dbReference type="NCBI Taxonomy" id="873449"/>
    <lineage>
        <taxon>Bacteria</taxon>
        <taxon>Bacillati</taxon>
        <taxon>Bacillota</taxon>
        <taxon>Bacilli</taxon>
        <taxon>Lactobacillales</taxon>
        <taxon>Streptococcaceae</taxon>
        <taxon>Streptococcus</taxon>
    </lineage>
</organism>
<dbReference type="EMBL" id="AEUV02000002">
    <property type="protein sequence ID" value="EHI73687.1"/>
    <property type="molecule type" value="Genomic_DNA"/>
</dbReference>
<name>G5JN83_STRCG</name>
<evidence type="ECO:0000256" key="1">
    <source>
        <dbReference type="ARBA" id="ARBA00004651"/>
    </source>
</evidence>
<feature type="transmembrane region" description="Helical" evidence="9">
    <location>
        <begin position="141"/>
        <end position="168"/>
    </location>
</feature>
<proteinExistence type="inferred from homology"/>
<evidence type="ECO:0000256" key="8">
    <source>
        <dbReference type="PIRNR" id="PIRNR016661"/>
    </source>
</evidence>
<dbReference type="PANTHER" id="PTHR34295">
    <property type="entry name" value="BIOTIN TRANSPORTER BIOY"/>
    <property type="match status" value="1"/>
</dbReference>
<evidence type="ECO:0000256" key="9">
    <source>
        <dbReference type="SAM" id="Phobius"/>
    </source>
</evidence>
<dbReference type="PIRSF" id="PIRSF016661">
    <property type="entry name" value="BioY"/>
    <property type="match status" value="1"/>
</dbReference>